<evidence type="ECO:0000259" key="8">
    <source>
        <dbReference type="PROSITE" id="PS50928"/>
    </source>
</evidence>
<evidence type="ECO:0000256" key="3">
    <source>
        <dbReference type="ARBA" id="ARBA00022475"/>
    </source>
</evidence>
<dbReference type="InterPro" id="IPR035906">
    <property type="entry name" value="MetI-like_sf"/>
</dbReference>
<keyword evidence="2 7" id="KW-0813">Transport</keyword>
<protein>
    <submittedName>
        <fullName evidence="9">Carbohydrate ABC transporter permease</fullName>
    </submittedName>
</protein>
<dbReference type="PANTHER" id="PTHR43227:SF11">
    <property type="entry name" value="BLL4140 PROTEIN"/>
    <property type="match status" value="1"/>
</dbReference>
<evidence type="ECO:0000256" key="1">
    <source>
        <dbReference type="ARBA" id="ARBA00004651"/>
    </source>
</evidence>
<comment type="caution">
    <text evidence="9">The sequence shown here is derived from an EMBL/GenBank/DDBJ whole genome shotgun (WGS) entry which is preliminary data.</text>
</comment>
<evidence type="ECO:0000256" key="7">
    <source>
        <dbReference type="RuleBase" id="RU363032"/>
    </source>
</evidence>
<dbReference type="PROSITE" id="PS50928">
    <property type="entry name" value="ABC_TM1"/>
    <property type="match status" value="1"/>
</dbReference>
<evidence type="ECO:0000256" key="4">
    <source>
        <dbReference type="ARBA" id="ARBA00022692"/>
    </source>
</evidence>
<reference evidence="9 10" key="1">
    <citation type="submission" date="2024-11" db="EMBL/GenBank/DDBJ databases">
        <authorList>
            <person name="Lucas J.A."/>
        </authorList>
    </citation>
    <scope>NUCLEOTIDE SEQUENCE [LARGE SCALE GENOMIC DNA]</scope>
    <source>
        <strain evidence="9 10">Z 5.4</strain>
    </source>
</reference>
<dbReference type="CDD" id="cd06261">
    <property type="entry name" value="TM_PBP2"/>
    <property type="match status" value="1"/>
</dbReference>
<evidence type="ECO:0000256" key="2">
    <source>
        <dbReference type="ARBA" id="ARBA00022448"/>
    </source>
</evidence>
<evidence type="ECO:0000256" key="6">
    <source>
        <dbReference type="ARBA" id="ARBA00023136"/>
    </source>
</evidence>
<name>A0ABW8RLN4_9BACI</name>
<dbReference type="InterPro" id="IPR050809">
    <property type="entry name" value="UgpAE/MalFG_permease"/>
</dbReference>
<feature type="transmembrane region" description="Helical" evidence="7">
    <location>
        <begin position="7"/>
        <end position="28"/>
    </location>
</feature>
<dbReference type="InterPro" id="IPR000515">
    <property type="entry name" value="MetI-like"/>
</dbReference>
<keyword evidence="6 7" id="KW-0472">Membrane</keyword>
<keyword evidence="10" id="KW-1185">Reference proteome</keyword>
<dbReference type="PANTHER" id="PTHR43227">
    <property type="entry name" value="BLL4140 PROTEIN"/>
    <property type="match status" value="1"/>
</dbReference>
<keyword evidence="4 7" id="KW-0812">Transmembrane</keyword>
<evidence type="ECO:0000256" key="5">
    <source>
        <dbReference type="ARBA" id="ARBA00022989"/>
    </source>
</evidence>
<comment type="similarity">
    <text evidence="7">Belongs to the binding-protein-dependent transport system permease family.</text>
</comment>
<dbReference type="EMBL" id="JBJHQH010000012">
    <property type="protein sequence ID" value="MFK9093120.1"/>
    <property type="molecule type" value="Genomic_DNA"/>
</dbReference>
<feature type="transmembrane region" description="Helical" evidence="7">
    <location>
        <begin position="102"/>
        <end position="123"/>
    </location>
</feature>
<dbReference type="Pfam" id="PF00528">
    <property type="entry name" value="BPD_transp_1"/>
    <property type="match status" value="1"/>
</dbReference>
<gene>
    <name evidence="9" type="ORF">ACJEBI_16745</name>
</gene>
<keyword evidence="3" id="KW-1003">Cell membrane</keyword>
<keyword evidence="5 7" id="KW-1133">Transmembrane helix</keyword>
<organism evidence="9 10">
    <name type="scientific">Bacillus salipaludis</name>
    <dbReference type="NCBI Taxonomy" id="2547811"/>
    <lineage>
        <taxon>Bacteria</taxon>
        <taxon>Bacillati</taxon>
        <taxon>Bacillota</taxon>
        <taxon>Bacilli</taxon>
        <taxon>Bacillales</taxon>
        <taxon>Bacillaceae</taxon>
        <taxon>Bacillus</taxon>
    </lineage>
</organism>
<dbReference type="Gene3D" id="1.10.3720.10">
    <property type="entry name" value="MetI-like"/>
    <property type="match status" value="1"/>
</dbReference>
<feature type="transmembrane region" description="Helical" evidence="7">
    <location>
        <begin position="69"/>
        <end position="90"/>
    </location>
</feature>
<comment type="subcellular location">
    <subcellularLocation>
        <location evidence="1 7">Cell membrane</location>
        <topology evidence="1 7">Multi-pass membrane protein</topology>
    </subcellularLocation>
</comment>
<evidence type="ECO:0000313" key="9">
    <source>
        <dbReference type="EMBL" id="MFK9093120.1"/>
    </source>
</evidence>
<feature type="transmembrane region" description="Helical" evidence="7">
    <location>
        <begin position="257"/>
        <end position="277"/>
    </location>
</feature>
<accession>A0ABW8RLN4</accession>
<proteinExistence type="inferred from homology"/>
<dbReference type="Proteomes" id="UP001623041">
    <property type="component" value="Unassembled WGS sequence"/>
</dbReference>
<feature type="transmembrane region" description="Helical" evidence="7">
    <location>
        <begin position="199"/>
        <end position="222"/>
    </location>
</feature>
<feature type="domain" description="ABC transmembrane type-1" evidence="8">
    <location>
        <begin position="65"/>
        <end position="278"/>
    </location>
</feature>
<evidence type="ECO:0000313" key="10">
    <source>
        <dbReference type="Proteomes" id="UP001623041"/>
    </source>
</evidence>
<dbReference type="RefSeq" id="WP_406581667.1">
    <property type="nucleotide sequence ID" value="NZ_JBJHQH010000012.1"/>
</dbReference>
<sequence length="289" mass="32789">MKHNRIWYAIFLTPAVIIFLLVFGYPVINVIFTSFFDYKINQPMKFIGFDNYIGLFQDQAFLVAFKNTIIWVVLQGSFHVALGVLVALVLSHKPFGWKFVRTSYMIPIIISSAARAMLLLYVFNPQMGMINSILKMIGFDDFSLNWYFDPSTSFWTVTSGWLFFSALITIIVMAEIATIPQTLYEAAKIDGATKFQTDLFVVLPLLRNVIGISVILATTSMLKEFELIFLTTNGGPNDSNLNLPLYLYKEAMMLNNYGYANAIGTLLIFLGLFIILVTTRIFKFGQSEV</sequence>
<feature type="transmembrane region" description="Helical" evidence="7">
    <location>
        <begin position="154"/>
        <end position="178"/>
    </location>
</feature>
<dbReference type="SUPFAM" id="SSF161098">
    <property type="entry name" value="MetI-like"/>
    <property type="match status" value="1"/>
</dbReference>